<dbReference type="GO" id="GO:0005524">
    <property type="term" value="F:ATP binding"/>
    <property type="evidence" value="ECO:0007669"/>
    <property type="project" value="UniProtKB-KW"/>
</dbReference>
<dbReference type="InterPro" id="IPR003594">
    <property type="entry name" value="HATPase_dom"/>
</dbReference>
<evidence type="ECO:0000256" key="3">
    <source>
        <dbReference type="ARBA" id="ARBA00012438"/>
    </source>
</evidence>
<evidence type="ECO:0000313" key="16">
    <source>
        <dbReference type="Proteomes" id="UP000184476"/>
    </source>
</evidence>
<keyword evidence="9" id="KW-0067">ATP-binding</keyword>
<dbReference type="STRING" id="112248.SAMN05444392_10552"/>
<gene>
    <name evidence="15" type="ORF">SAMN05444392_10552</name>
</gene>
<dbReference type="GO" id="GO:0046983">
    <property type="term" value="F:protein dimerization activity"/>
    <property type="evidence" value="ECO:0007669"/>
    <property type="project" value="InterPro"/>
</dbReference>
<evidence type="ECO:0000256" key="8">
    <source>
        <dbReference type="ARBA" id="ARBA00022777"/>
    </source>
</evidence>
<evidence type="ECO:0000256" key="10">
    <source>
        <dbReference type="ARBA" id="ARBA00022989"/>
    </source>
</evidence>
<dbReference type="Pfam" id="PF07730">
    <property type="entry name" value="HisKA_3"/>
    <property type="match status" value="1"/>
</dbReference>
<evidence type="ECO:0000256" key="1">
    <source>
        <dbReference type="ARBA" id="ARBA00000085"/>
    </source>
</evidence>
<dbReference type="EMBL" id="FQVL01000005">
    <property type="protein sequence ID" value="SHE94052.1"/>
    <property type="molecule type" value="Genomic_DNA"/>
</dbReference>
<dbReference type="AlphaFoldDB" id="A0A1M4XLK0"/>
<keyword evidence="11" id="KW-0902">Two-component regulatory system</keyword>
<proteinExistence type="predicted"/>
<keyword evidence="16" id="KW-1185">Reference proteome</keyword>
<evidence type="ECO:0000256" key="2">
    <source>
        <dbReference type="ARBA" id="ARBA00004651"/>
    </source>
</evidence>
<evidence type="ECO:0000313" key="15">
    <source>
        <dbReference type="EMBL" id="SHE94052.1"/>
    </source>
</evidence>
<keyword evidence="12 13" id="KW-0472">Membrane</keyword>
<evidence type="ECO:0000256" key="9">
    <source>
        <dbReference type="ARBA" id="ARBA00022840"/>
    </source>
</evidence>
<dbReference type="CDD" id="cd16917">
    <property type="entry name" value="HATPase_UhpB-NarQ-NarX-like"/>
    <property type="match status" value="1"/>
</dbReference>
<dbReference type="GO" id="GO:0000155">
    <property type="term" value="F:phosphorelay sensor kinase activity"/>
    <property type="evidence" value="ECO:0007669"/>
    <property type="project" value="InterPro"/>
</dbReference>
<evidence type="ECO:0000256" key="11">
    <source>
        <dbReference type="ARBA" id="ARBA00023012"/>
    </source>
</evidence>
<dbReference type="SMART" id="SM00387">
    <property type="entry name" value="HATPase_c"/>
    <property type="match status" value="1"/>
</dbReference>
<keyword evidence="4" id="KW-1003">Cell membrane</keyword>
<sequence length="343" mass="39953">MNHQHFRYLFVFGNAISIFILCLIQFSLHLEWFFFLTVRIAAIPLIIWIPMINLLLSYSSQLLQFQKTKRRLRGIQPLIRQIKLNADIERLTLYATDAFDLIEHILPQVHKQRLKQTQILQKLTTDRLEWENQLKQTVVIAERQKLARELHDSVSQQLFAISMILSSLQKRNSTTSEQYKKIEMIENIIHDAQNEIRSILLHLHPLPLENQTLDKAIQSLLEDHKNKYSIHIEWELTPIPKLSKGVASHLFRILQEGLSNIRRHANASRIFVSLKLLDKQIYFKIIDDGKGFHLKKTPPSIGLTSIQDRAAEMGGIFDLMTAPGEGTQVMVQIPFIPERSEKY</sequence>
<dbReference type="Gene3D" id="1.20.5.1930">
    <property type="match status" value="1"/>
</dbReference>
<organism evidence="15 16">
    <name type="scientific">Seinonella peptonophila</name>
    <dbReference type="NCBI Taxonomy" id="112248"/>
    <lineage>
        <taxon>Bacteria</taxon>
        <taxon>Bacillati</taxon>
        <taxon>Bacillota</taxon>
        <taxon>Bacilli</taxon>
        <taxon>Bacillales</taxon>
        <taxon>Thermoactinomycetaceae</taxon>
        <taxon>Seinonella</taxon>
    </lineage>
</organism>
<evidence type="ECO:0000256" key="5">
    <source>
        <dbReference type="ARBA" id="ARBA00022679"/>
    </source>
</evidence>
<dbReference type="GO" id="GO:0005886">
    <property type="term" value="C:plasma membrane"/>
    <property type="evidence" value="ECO:0007669"/>
    <property type="project" value="UniProtKB-SubCell"/>
</dbReference>
<feature type="transmembrane region" description="Helical" evidence="13">
    <location>
        <begin position="32"/>
        <end position="56"/>
    </location>
</feature>
<dbReference type="Pfam" id="PF02518">
    <property type="entry name" value="HATPase_c"/>
    <property type="match status" value="1"/>
</dbReference>
<dbReference type="OrthoDB" id="9795828at2"/>
<dbReference type="Proteomes" id="UP000184476">
    <property type="component" value="Unassembled WGS sequence"/>
</dbReference>
<accession>A0A1M4XLK0</accession>
<dbReference type="InterPro" id="IPR011712">
    <property type="entry name" value="Sig_transdc_His_kin_sub3_dim/P"/>
</dbReference>
<keyword evidence="10 13" id="KW-1133">Transmembrane helix</keyword>
<dbReference type="PANTHER" id="PTHR24421:SF37">
    <property type="entry name" value="SENSOR HISTIDINE KINASE NARS"/>
    <property type="match status" value="1"/>
</dbReference>
<evidence type="ECO:0000256" key="7">
    <source>
        <dbReference type="ARBA" id="ARBA00022741"/>
    </source>
</evidence>
<dbReference type="PANTHER" id="PTHR24421">
    <property type="entry name" value="NITRATE/NITRITE SENSOR PROTEIN NARX-RELATED"/>
    <property type="match status" value="1"/>
</dbReference>
<keyword evidence="7" id="KW-0547">Nucleotide-binding</keyword>
<dbReference type="Gene3D" id="3.30.565.10">
    <property type="entry name" value="Histidine kinase-like ATPase, C-terminal domain"/>
    <property type="match status" value="1"/>
</dbReference>
<keyword evidence="5" id="KW-0808">Transferase</keyword>
<feature type="domain" description="Histidine kinase" evidence="14">
    <location>
        <begin position="145"/>
        <end position="337"/>
    </location>
</feature>
<keyword evidence="8 15" id="KW-0418">Kinase</keyword>
<dbReference type="InterPro" id="IPR005467">
    <property type="entry name" value="His_kinase_dom"/>
</dbReference>
<evidence type="ECO:0000256" key="4">
    <source>
        <dbReference type="ARBA" id="ARBA00022475"/>
    </source>
</evidence>
<evidence type="ECO:0000259" key="14">
    <source>
        <dbReference type="PROSITE" id="PS50109"/>
    </source>
</evidence>
<dbReference type="SUPFAM" id="SSF55874">
    <property type="entry name" value="ATPase domain of HSP90 chaperone/DNA topoisomerase II/histidine kinase"/>
    <property type="match status" value="1"/>
</dbReference>
<evidence type="ECO:0000256" key="13">
    <source>
        <dbReference type="SAM" id="Phobius"/>
    </source>
</evidence>
<dbReference type="EC" id="2.7.13.3" evidence="3"/>
<protein>
    <recommendedName>
        <fullName evidence="3">histidine kinase</fullName>
        <ecNumber evidence="3">2.7.13.3</ecNumber>
    </recommendedName>
</protein>
<reference evidence="15 16" key="1">
    <citation type="submission" date="2016-11" db="EMBL/GenBank/DDBJ databases">
        <authorList>
            <person name="Jaros S."/>
            <person name="Januszkiewicz K."/>
            <person name="Wedrychowicz H."/>
        </authorList>
    </citation>
    <scope>NUCLEOTIDE SEQUENCE [LARGE SCALE GENOMIC DNA]</scope>
    <source>
        <strain evidence="15 16">DSM 44666</strain>
    </source>
</reference>
<dbReference type="PROSITE" id="PS50109">
    <property type="entry name" value="HIS_KIN"/>
    <property type="match status" value="1"/>
</dbReference>
<name>A0A1M4XLK0_9BACL</name>
<comment type="subcellular location">
    <subcellularLocation>
        <location evidence="2">Cell membrane</location>
        <topology evidence="2">Multi-pass membrane protein</topology>
    </subcellularLocation>
</comment>
<keyword evidence="6 13" id="KW-0812">Transmembrane</keyword>
<comment type="catalytic activity">
    <reaction evidence="1">
        <text>ATP + protein L-histidine = ADP + protein N-phospho-L-histidine.</text>
        <dbReference type="EC" id="2.7.13.3"/>
    </reaction>
</comment>
<evidence type="ECO:0000256" key="12">
    <source>
        <dbReference type="ARBA" id="ARBA00023136"/>
    </source>
</evidence>
<dbReference type="InterPro" id="IPR050482">
    <property type="entry name" value="Sensor_HK_TwoCompSys"/>
</dbReference>
<evidence type="ECO:0000256" key="6">
    <source>
        <dbReference type="ARBA" id="ARBA00022692"/>
    </source>
</evidence>
<dbReference type="InterPro" id="IPR036890">
    <property type="entry name" value="HATPase_C_sf"/>
</dbReference>
<feature type="transmembrane region" description="Helical" evidence="13">
    <location>
        <begin position="7"/>
        <end position="26"/>
    </location>
</feature>
<dbReference type="RefSeq" id="WP_073154678.1">
    <property type="nucleotide sequence ID" value="NZ_FQVL01000005.1"/>
</dbReference>